<dbReference type="SUPFAM" id="SSF161098">
    <property type="entry name" value="MetI-like"/>
    <property type="match status" value="1"/>
</dbReference>
<feature type="transmembrane region" description="Helical" evidence="7">
    <location>
        <begin position="97"/>
        <end position="116"/>
    </location>
</feature>
<gene>
    <name evidence="9" type="ORF">CDQ84_01385</name>
</gene>
<comment type="similarity">
    <text evidence="7">Belongs to the binding-protein-dependent transport system permease family.</text>
</comment>
<keyword evidence="10" id="KW-1185">Reference proteome</keyword>
<dbReference type="Pfam" id="PF00528">
    <property type="entry name" value="BPD_transp_1"/>
    <property type="match status" value="1"/>
</dbReference>
<keyword evidence="3" id="KW-1003">Cell membrane</keyword>
<evidence type="ECO:0000259" key="8">
    <source>
        <dbReference type="PROSITE" id="PS50928"/>
    </source>
</evidence>
<keyword evidence="2 7" id="KW-0813">Transport</keyword>
<dbReference type="InterPro" id="IPR035906">
    <property type="entry name" value="MetI-like_sf"/>
</dbReference>
<dbReference type="KEGG" id="cthd:CDO33_04350"/>
<evidence type="ECO:0000313" key="9">
    <source>
        <dbReference type="EMBL" id="PNU01347.1"/>
    </source>
</evidence>
<evidence type="ECO:0000256" key="2">
    <source>
        <dbReference type="ARBA" id="ARBA00022448"/>
    </source>
</evidence>
<name>A0A2K2FRD6_9CLOT</name>
<dbReference type="GO" id="GO:0055085">
    <property type="term" value="P:transmembrane transport"/>
    <property type="evidence" value="ECO:0007669"/>
    <property type="project" value="InterPro"/>
</dbReference>
<dbReference type="OrthoDB" id="157184at2"/>
<evidence type="ECO:0000256" key="3">
    <source>
        <dbReference type="ARBA" id="ARBA00022475"/>
    </source>
</evidence>
<dbReference type="Proteomes" id="UP000236151">
    <property type="component" value="Unassembled WGS sequence"/>
</dbReference>
<proteinExistence type="inferred from homology"/>
<feature type="transmembrane region" description="Helical" evidence="7">
    <location>
        <begin position="156"/>
        <end position="177"/>
    </location>
</feature>
<dbReference type="PANTHER" id="PTHR43744:SF9">
    <property type="entry name" value="POLYGALACTURONAN_RHAMNOGALACTURONAN TRANSPORT SYSTEM PERMEASE PROTEIN YTCP"/>
    <property type="match status" value="1"/>
</dbReference>
<sequence length="319" mass="36355">MTTNAKQLESKHYKPKKIKRSLSYKIGQGINYTVLTLLGIITLYPFYYCLVLSFNNGLDTLKGGVYFFPRMFTLENYVKAFQHPLIYNSFIISVERTALSVVLSCFFTALMAYALTKKDLPGRSAIIFYFYFTTLFSGGLIPTYIMYRQIGLLNNFWVYILPGIYSFFNAIILRTFFYSIPDSLQESARIDGCSELGIFFRIMLPLSLPAMATVALFVGVGNWNDWFTGAYFVSRRRELHPAATLLHDLLSQALFENSLSSTGEKGQINEQLMSSVMQSTTPESLKMAFLIILTTPIMCIYPFLQKYFVKGVMIGSIKE</sequence>
<dbReference type="CDD" id="cd06261">
    <property type="entry name" value="TM_PBP2"/>
    <property type="match status" value="1"/>
</dbReference>
<accession>A0A2K2FRD6</accession>
<dbReference type="InterPro" id="IPR000515">
    <property type="entry name" value="MetI-like"/>
</dbReference>
<comment type="caution">
    <text evidence="9">The sequence shown here is derived from an EMBL/GenBank/DDBJ whole genome shotgun (WGS) entry which is preliminary data.</text>
</comment>
<reference evidence="9 10" key="1">
    <citation type="submission" date="2017-06" db="EMBL/GenBank/DDBJ databases">
        <title>Investigating the central metabolism of Clostridium thermosuccinogenes.</title>
        <authorList>
            <person name="Koendjbiharie J.G."/>
            <person name="van Kranenburg R."/>
        </authorList>
    </citation>
    <scope>NUCLEOTIDE SEQUENCE [LARGE SCALE GENOMIC DNA]</scope>
    <source>
        <strain evidence="9 10">DSM 5806</strain>
    </source>
</reference>
<dbReference type="Gene3D" id="1.10.3720.10">
    <property type="entry name" value="MetI-like"/>
    <property type="match status" value="1"/>
</dbReference>
<dbReference type="RefSeq" id="WP_103079927.1">
    <property type="nucleotide sequence ID" value="NZ_CP021850.1"/>
</dbReference>
<evidence type="ECO:0000256" key="1">
    <source>
        <dbReference type="ARBA" id="ARBA00004651"/>
    </source>
</evidence>
<dbReference type="AlphaFoldDB" id="A0A2K2FRD6"/>
<feature type="transmembrane region" description="Helical" evidence="7">
    <location>
        <begin position="287"/>
        <end position="304"/>
    </location>
</feature>
<dbReference type="EMBL" id="NIOJ01000002">
    <property type="protein sequence ID" value="PNU01347.1"/>
    <property type="molecule type" value="Genomic_DNA"/>
</dbReference>
<dbReference type="PROSITE" id="PS50928">
    <property type="entry name" value="ABC_TM1"/>
    <property type="match status" value="1"/>
</dbReference>
<feature type="transmembrane region" description="Helical" evidence="7">
    <location>
        <begin position="29"/>
        <end position="48"/>
    </location>
</feature>
<feature type="transmembrane region" description="Helical" evidence="7">
    <location>
        <begin position="128"/>
        <end position="150"/>
    </location>
</feature>
<evidence type="ECO:0000256" key="7">
    <source>
        <dbReference type="RuleBase" id="RU363032"/>
    </source>
</evidence>
<dbReference type="PANTHER" id="PTHR43744">
    <property type="entry name" value="ABC TRANSPORTER PERMEASE PROTEIN MG189-RELATED-RELATED"/>
    <property type="match status" value="1"/>
</dbReference>
<evidence type="ECO:0000256" key="5">
    <source>
        <dbReference type="ARBA" id="ARBA00022989"/>
    </source>
</evidence>
<evidence type="ECO:0000256" key="6">
    <source>
        <dbReference type="ARBA" id="ARBA00023136"/>
    </source>
</evidence>
<keyword evidence="4 7" id="KW-0812">Transmembrane</keyword>
<organism evidence="9 10">
    <name type="scientific">Clostridium thermosuccinogenes</name>
    <dbReference type="NCBI Taxonomy" id="84032"/>
    <lineage>
        <taxon>Bacteria</taxon>
        <taxon>Bacillati</taxon>
        <taxon>Bacillota</taxon>
        <taxon>Clostridia</taxon>
        <taxon>Eubacteriales</taxon>
        <taxon>Clostridiaceae</taxon>
        <taxon>Clostridium</taxon>
    </lineage>
</organism>
<evidence type="ECO:0000313" key="10">
    <source>
        <dbReference type="Proteomes" id="UP000236151"/>
    </source>
</evidence>
<feature type="transmembrane region" description="Helical" evidence="7">
    <location>
        <begin position="198"/>
        <end position="220"/>
    </location>
</feature>
<dbReference type="GO" id="GO:0005886">
    <property type="term" value="C:plasma membrane"/>
    <property type="evidence" value="ECO:0007669"/>
    <property type="project" value="UniProtKB-SubCell"/>
</dbReference>
<protein>
    <submittedName>
        <fullName evidence="9">Sugar ABC transporter permease</fullName>
    </submittedName>
</protein>
<feature type="domain" description="ABC transmembrane type-1" evidence="8">
    <location>
        <begin position="90"/>
        <end position="298"/>
    </location>
</feature>
<comment type="subcellular location">
    <subcellularLocation>
        <location evidence="1 7">Cell membrane</location>
        <topology evidence="1 7">Multi-pass membrane protein</topology>
    </subcellularLocation>
</comment>
<keyword evidence="5 7" id="KW-1133">Transmembrane helix</keyword>
<keyword evidence="6 7" id="KW-0472">Membrane</keyword>
<evidence type="ECO:0000256" key="4">
    <source>
        <dbReference type="ARBA" id="ARBA00022692"/>
    </source>
</evidence>